<name>D7D8V2_STAHD</name>
<dbReference type="HOGENOM" id="CLU_3131013_0_0_2"/>
<sequence length="49" mass="5453">MIHSGKVWMRRGSGVTRIGGETYEMLPNERGDEVGVPQSLHRPIKAYVG</sequence>
<reference evidence="2" key="1">
    <citation type="submission" date="2010-05" db="EMBL/GenBank/DDBJ databases">
        <title>Complete sequence of Staphylothermus hellenicus DSM 12710.</title>
        <authorList>
            <consortium name="US DOE Joint Genome Institute"/>
            <person name="Lucas S."/>
            <person name="Copeland A."/>
            <person name="Lapidus A."/>
            <person name="Cheng J.-F."/>
            <person name="Bruce D."/>
            <person name="Goodwin L."/>
            <person name="Pitluck S."/>
            <person name="Davenport K."/>
            <person name="Detter J.C."/>
            <person name="Han C."/>
            <person name="Tapia R."/>
            <person name="Larimer F."/>
            <person name="Land M."/>
            <person name="Hauser L."/>
            <person name="Kyrpides N."/>
            <person name="Mikhailova N."/>
            <person name="Anderson I.J."/>
            <person name="Woyke T."/>
        </authorList>
    </citation>
    <scope>NUCLEOTIDE SEQUENCE [LARGE SCALE GENOMIC DNA]</scope>
    <source>
        <strain evidence="2">DSM 12710 / JCM 10830 / BK20S6-10-b1 / P8</strain>
    </source>
</reference>
<keyword evidence="2" id="KW-1185">Reference proteome</keyword>
<evidence type="ECO:0000313" key="2">
    <source>
        <dbReference type="Proteomes" id="UP000002573"/>
    </source>
</evidence>
<dbReference type="AlphaFoldDB" id="D7D8V2"/>
<dbReference type="Proteomes" id="UP000002573">
    <property type="component" value="Chromosome"/>
</dbReference>
<gene>
    <name evidence="1" type="ordered locus">Shell_1095</name>
</gene>
<reference evidence="1 2" key="2">
    <citation type="journal article" date="2011" name="Stand. Genomic Sci.">
        <title>Complete genome sequence of Staphylothermus hellenicus P8.</title>
        <authorList>
            <person name="Anderson I."/>
            <person name="Wirth R."/>
            <person name="Lucas S."/>
            <person name="Copeland A."/>
            <person name="Lapidus A."/>
            <person name="Cheng J.F."/>
            <person name="Goodwin L."/>
            <person name="Pitluck S."/>
            <person name="Davenport K."/>
            <person name="Detter J.C."/>
            <person name="Han C."/>
            <person name="Tapia R."/>
            <person name="Land M."/>
            <person name="Hauser L."/>
            <person name="Pati A."/>
            <person name="Mikhailova N."/>
            <person name="Woyke T."/>
            <person name="Klenk H.P."/>
            <person name="Kyrpides N."/>
            <person name="Ivanova N."/>
        </authorList>
    </citation>
    <scope>NUCLEOTIDE SEQUENCE [LARGE SCALE GENOMIC DNA]</scope>
    <source>
        <strain evidence="2">DSM 12710 / JCM 10830 / BK20S6-10-b1 / P8</strain>
    </source>
</reference>
<proteinExistence type="predicted"/>
<organism evidence="1 2">
    <name type="scientific">Staphylothermus hellenicus (strain DSM 12710 / JCM 10830 / BK20S6-10-b1 / P8)</name>
    <dbReference type="NCBI Taxonomy" id="591019"/>
    <lineage>
        <taxon>Archaea</taxon>
        <taxon>Thermoproteota</taxon>
        <taxon>Thermoprotei</taxon>
        <taxon>Desulfurococcales</taxon>
        <taxon>Desulfurococcaceae</taxon>
        <taxon>Staphylothermus</taxon>
    </lineage>
</organism>
<evidence type="ECO:0000313" key="1">
    <source>
        <dbReference type="EMBL" id="ADI32198.1"/>
    </source>
</evidence>
<accession>D7D8V2</accession>
<dbReference type="EMBL" id="CP002051">
    <property type="protein sequence ID" value="ADI32198.1"/>
    <property type="molecule type" value="Genomic_DNA"/>
</dbReference>
<protein>
    <submittedName>
        <fullName evidence="1">Uncharacterized protein</fullName>
    </submittedName>
</protein>
<dbReference type="KEGG" id="shc:Shell_1095"/>
<dbReference type="eggNOG" id="arCOG00679">
    <property type="taxonomic scope" value="Archaea"/>
</dbReference>